<gene>
    <name evidence="3" type="ORF">SAMN04488541_103155</name>
</gene>
<protein>
    <submittedName>
        <fullName evidence="3">Por secretion system C-terminal sorting domain-containing protein</fullName>
    </submittedName>
</protein>
<feature type="chain" id="PRO_5011612339" evidence="1">
    <location>
        <begin position="20"/>
        <end position="667"/>
    </location>
</feature>
<keyword evidence="1" id="KW-0732">Signal</keyword>
<keyword evidence="4" id="KW-1185">Reference proteome</keyword>
<dbReference type="Pfam" id="PF18962">
    <property type="entry name" value="Por_Secre_tail"/>
    <property type="match status" value="1"/>
</dbReference>
<dbReference type="PANTHER" id="PTHR36234">
    <property type="entry name" value="LYSYL ENDOPEPTIDASE"/>
    <property type="match status" value="1"/>
</dbReference>
<reference evidence="3 4" key="1">
    <citation type="submission" date="2016-10" db="EMBL/GenBank/DDBJ databases">
        <authorList>
            <person name="de Groot N.N."/>
        </authorList>
    </citation>
    <scope>NUCLEOTIDE SEQUENCE [LARGE SCALE GENOMIC DNA]</scope>
    <source>
        <strain>GEY</strain>
        <strain evidence="4">DSM 9560</strain>
    </source>
</reference>
<feature type="signal peptide" evidence="1">
    <location>
        <begin position="1"/>
        <end position="19"/>
    </location>
</feature>
<organism evidence="3 4">
    <name type="scientific">Thermoflexibacter ruber</name>
    <dbReference type="NCBI Taxonomy" id="1003"/>
    <lineage>
        <taxon>Bacteria</taxon>
        <taxon>Pseudomonadati</taxon>
        <taxon>Bacteroidota</taxon>
        <taxon>Cytophagia</taxon>
        <taxon>Cytophagales</taxon>
        <taxon>Thermoflexibacteraceae</taxon>
        <taxon>Thermoflexibacter</taxon>
    </lineage>
</organism>
<accession>A0A1I2IE30</accession>
<dbReference type="OrthoDB" id="905690at2"/>
<dbReference type="NCBIfam" id="TIGR04183">
    <property type="entry name" value="Por_Secre_tail"/>
    <property type="match status" value="1"/>
</dbReference>
<name>A0A1I2IE30_9BACT</name>
<sequence length="667" mass="72924">MKLFSLIMVLLFAVFSAKAQIDIQGFKPKQLHKNTLANVATETMPTVDVATILAEEEKEKALKGETKGVFVFGKEIDVNLNLGNSGTWFNTPKGRVWKLVIHSPKALSINLAFDKFRLPEGANLLIYNRDSSTVMGPITSIVNNKNNTLGTDLISGDMSILELFEPTSQKGKTQLSIAKVVHGYKDALSEAKQSISNGRTENYNTSASCQRDIACESSWANEGSAVARVVAGGGIFTGALINDVCQTWKPFFLTAYHAVFDIQQNLQSFGVFRFRYRRTQCNNTNEPEPLSNIFTLNGCTLRSLWFDSDFALLELNLSNQGFTIASLNARGIHFLGWTRDNPSNGTFTGIHHPRGDVMKINFGNFSSQNSWSTSISWTSGFTESGSSGSALFDGNRRIVGQLAGVPVSSNPNCQNLGTSIYGRFDQSWNGGGTPSTRLKDWLDPDNINPQYTNTILAGSASTTNPNLPSSSLISVSGQGMTVCSAGLNLGLIYNGVNLSANVSYPLPFGITQIEWAPTSGNVYIVGNQINGGVTATAYANSLSGLPAQLRVRIRNCAGWSEWYVFYVNVCSGFRFIYSPNPTSEVLTITAVPTEENKDFTIATEIDFEAKLLDQDGKVVREGKNQNKENKLSFDVKGLKEGTYYLHILHGKELEKHQIIISKSVSTN</sequence>
<dbReference type="Gene3D" id="2.40.10.10">
    <property type="entry name" value="Trypsin-like serine proteases"/>
    <property type="match status" value="2"/>
</dbReference>
<evidence type="ECO:0000313" key="4">
    <source>
        <dbReference type="Proteomes" id="UP000199513"/>
    </source>
</evidence>
<dbReference type="InterPro" id="IPR043504">
    <property type="entry name" value="Peptidase_S1_PA_chymotrypsin"/>
</dbReference>
<feature type="domain" description="Secretion system C-terminal sorting" evidence="2">
    <location>
        <begin position="579"/>
        <end position="659"/>
    </location>
</feature>
<dbReference type="InterPro" id="IPR009003">
    <property type="entry name" value="Peptidase_S1_PA"/>
</dbReference>
<dbReference type="AlphaFoldDB" id="A0A1I2IE30"/>
<dbReference type="RefSeq" id="WP_091548511.1">
    <property type="nucleotide sequence ID" value="NZ_FONY01000031.1"/>
</dbReference>
<dbReference type="SUPFAM" id="SSF50494">
    <property type="entry name" value="Trypsin-like serine proteases"/>
    <property type="match status" value="1"/>
</dbReference>
<dbReference type="Proteomes" id="UP000199513">
    <property type="component" value="Unassembled WGS sequence"/>
</dbReference>
<dbReference type="STRING" id="1003.SAMN04488541_103155"/>
<evidence type="ECO:0000313" key="3">
    <source>
        <dbReference type="EMBL" id="SFF40609.1"/>
    </source>
</evidence>
<dbReference type="InterPro" id="IPR026444">
    <property type="entry name" value="Secre_tail"/>
</dbReference>
<dbReference type="PANTHER" id="PTHR36234:SF5">
    <property type="entry name" value="LYSYL ENDOPEPTIDASE"/>
    <property type="match status" value="1"/>
</dbReference>
<proteinExistence type="predicted"/>
<dbReference type="EMBL" id="FONY01000031">
    <property type="protein sequence ID" value="SFF40609.1"/>
    <property type="molecule type" value="Genomic_DNA"/>
</dbReference>
<evidence type="ECO:0000256" key="1">
    <source>
        <dbReference type="SAM" id="SignalP"/>
    </source>
</evidence>
<evidence type="ECO:0000259" key="2">
    <source>
        <dbReference type="Pfam" id="PF18962"/>
    </source>
</evidence>